<dbReference type="PROSITE" id="PS50893">
    <property type="entry name" value="ABC_TRANSPORTER_2"/>
    <property type="match status" value="1"/>
</dbReference>
<keyword evidence="5 11" id="KW-0812">Transmembrane</keyword>
<dbReference type="GO" id="GO:0005886">
    <property type="term" value="C:plasma membrane"/>
    <property type="evidence" value="ECO:0007669"/>
    <property type="project" value="UniProtKB-SubCell"/>
</dbReference>
<keyword evidence="9 11" id="KW-0472">Membrane</keyword>
<dbReference type="InterPro" id="IPR003439">
    <property type="entry name" value="ABC_transporter-like_ATP-bd"/>
</dbReference>
<keyword evidence="2" id="KW-0813">Transport</keyword>
<dbReference type="Gene3D" id="1.20.1560.10">
    <property type="entry name" value="ABC transporter type 1, transmembrane domain"/>
    <property type="match status" value="1"/>
</dbReference>
<dbReference type="Proteomes" id="UP000188836">
    <property type="component" value="Unassembled WGS sequence"/>
</dbReference>
<dbReference type="STRING" id="1538463.B0T36_19960"/>
<evidence type="ECO:0000256" key="10">
    <source>
        <dbReference type="ARBA" id="ARBA00023455"/>
    </source>
</evidence>
<feature type="transmembrane region" description="Helical" evidence="11">
    <location>
        <begin position="122"/>
        <end position="144"/>
    </location>
</feature>
<feature type="transmembrane region" description="Helical" evidence="11">
    <location>
        <begin position="48"/>
        <end position="76"/>
    </location>
</feature>
<dbReference type="AlphaFoldDB" id="A0A1W0B7T8"/>
<evidence type="ECO:0000256" key="6">
    <source>
        <dbReference type="ARBA" id="ARBA00022741"/>
    </source>
</evidence>
<dbReference type="Pfam" id="PF00664">
    <property type="entry name" value="ABC_membrane"/>
    <property type="match status" value="1"/>
</dbReference>
<protein>
    <submittedName>
        <fullName evidence="14">ABC transporter ATP-binding protein</fullName>
    </submittedName>
</protein>
<dbReference type="PANTHER" id="PTHR24221">
    <property type="entry name" value="ATP-BINDING CASSETTE SUB-FAMILY B"/>
    <property type="match status" value="1"/>
</dbReference>
<reference evidence="14 15" key="1">
    <citation type="journal article" date="2016" name="Antonie Van Leeuwenhoek">
        <title>Nocardia donostiensis sp. nov., isolated from human respiratory specimens.</title>
        <authorList>
            <person name="Ercibengoa M."/>
            <person name="Bell M."/>
            <person name="Marimon J.M."/>
            <person name="Humrighouse B."/>
            <person name="Klenk H.P."/>
            <person name="Potter G."/>
            <person name="Perez-Trallero E."/>
        </authorList>
    </citation>
    <scope>NUCLEOTIDE SEQUENCE [LARGE SCALE GENOMIC DNA]</scope>
    <source>
        <strain evidence="14 15">X1655</strain>
    </source>
</reference>
<dbReference type="InterPro" id="IPR039421">
    <property type="entry name" value="Type_1_exporter"/>
</dbReference>
<accession>A0A1W0B7T8</accession>
<keyword evidence="3" id="KW-1003">Cell membrane</keyword>
<evidence type="ECO:0000313" key="15">
    <source>
        <dbReference type="Proteomes" id="UP000188836"/>
    </source>
</evidence>
<feature type="domain" description="ABC transmembrane type-1" evidence="13">
    <location>
        <begin position="14"/>
        <end position="296"/>
    </location>
</feature>
<evidence type="ECO:0000256" key="7">
    <source>
        <dbReference type="ARBA" id="ARBA00022840"/>
    </source>
</evidence>
<organism evidence="14 15">
    <name type="scientific">Nocardia donostiensis</name>
    <dbReference type="NCBI Taxonomy" id="1538463"/>
    <lineage>
        <taxon>Bacteria</taxon>
        <taxon>Bacillati</taxon>
        <taxon>Actinomycetota</taxon>
        <taxon>Actinomycetes</taxon>
        <taxon>Mycobacteriales</taxon>
        <taxon>Nocardiaceae</taxon>
        <taxon>Nocardia</taxon>
    </lineage>
</organism>
<keyword evidence="7 14" id="KW-0067">ATP-binding</keyword>
<feature type="transmembrane region" description="Helical" evidence="11">
    <location>
        <begin position="240"/>
        <end position="264"/>
    </location>
</feature>
<evidence type="ECO:0000259" key="12">
    <source>
        <dbReference type="PROSITE" id="PS50893"/>
    </source>
</evidence>
<dbReference type="InterPro" id="IPR003593">
    <property type="entry name" value="AAA+_ATPase"/>
</dbReference>
<name>A0A1W0B7T8_9NOCA</name>
<gene>
    <name evidence="14" type="ORF">B0T46_23845</name>
</gene>
<evidence type="ECO:0000256" key="4">
    <source>
        <dbReference type="ARBA" id="ARBA00022519"/>
    </source>
</evidence>
<dbReference type="InterPro" id="IPR036640">
    <property type="entry name" value="ABC1_TM_sf"/>
</dbReference>
<dbReference type="FunFam" id="3.40.50.300:FF:000221">
    <property type="entry name" value="Multidrug ABC transporter ATP-binding protein"/>
    <property type="match status" value="1"/>
</dbReference>
<dbReference type="EMBL" id="MUMY01000027">
    <property type="protein sequence ID" value="ONM46312.1"/>
    <property type="molecule type" value="Genomic_DNA"/>
</dbReference>
<sequence length="566" mass="59630">MKELLGEVRRPLGIAMVLQAAAAVAGILPFYAVAVLAGRLLEPGGGSVWFPVALGSVSALAALVLATAATMVSHLADARLQLHLRRMLIDQLGRVPLGWFSAKGSGAVGKVVRDDVHGMHHLVAHSLLDLTSTIAAPLTAAVILFLTDPWLALISLVPLVAGVVLFARSMSGSTAQFERYSAAQQQINTGIVEFVNGIAVVKTFGGGQRAHRKFVEAVDAFHDFFSKWIGQTIVATTASFLVVSAPAVLLLVLGVGSVLVISGVSTAPDLITAALLAPPLAAPLSTIGVRAPRLRAGLAAAGSVRALLAEPELPQAATPATPSGSVVQMRRVGFSYDGQTPVLRDVDLELRPGTVTALVGPSGAGKSTLALLAGRFFDVSEGQITLGGKDIRELDTRTLFQHIGFVFQETELPRMSVAANIRLGRHNATDEQVREAARVARIHDRIVRGPRGYDAIVGADVEFSGGERQRIAIARAVLADTPVLVLDEATAFADPESAADIQEALSELAAGRTLLVIAHRLRTIADADQIVVLDGGRVVQRGRHADLLAEPGRYSRMWQAQEGIRA</sequence>
<dbReference type="RefSeq" id="WP_077121207.1">
    <property type="nucleotide sequence ID" value="NZ_MUKP01000031.1"/>
</dbReference>
<dbReference type="SUPFAM" id="SSF90123">
    <property type="entry name" value="ABC transporter transmembrane region"/>
    <property type="match status" value="1"/>
</dbReference>
<evidence type="ECO:0000256" key="5">
    <source>
        <dbReference type="ARBA" id="ARBA00022692"/>
    </source>
</evidence>
<dbReference type="InterPro" id="IPR027417">
    <property type="entry name" value="P-loop_NTPase"/>
</dbReference>
<evidence type="ECO:0000256" key="8">
    <source>
        <dbReference type="ARBA" id="ARBA00022989"/>
    </source>
</evidence>
<evidence type="ECO:0000256" key="2">
    <source>
        <dbReference type="ARBA" id="ARBA00022448"/>
    </source>
</evidence>
<evidence type="ECO:0000313" key="14">
    <source>
        <dbReference type="EMBL" id="ONM46312.1"/>
    </source>
</evidence>
<dbReference type="GO" id="GO:0005524">
    <property type="term" value="F:ATP binding"/>
    <property type="evidence" value="ECO:0007669"/>
    <property type="project" value="UniProtKB-KW"/>
</dbReference>
<keyword evidence="4" id="KW-0997">Cell inner membrane</keyword>
<keyword evidence="8 11" id="KW-1133">Transmembrane helix</keyword>
<dbReference type="InterPro" id="IPR011527">
    <property type="entry name" value="ABC1_TM_dom"/>
</dbReference>
<dbReference type="SMART" id="SM00382">
    <property type="entry name" value="AAA"/>
    <property type="match status" value="1"/>
</dbReference>
<dbReference type="OrthoDB" id="9806127at2"/>
<evidence type="ECO:0000256" key="11">
    <source>
        <dbReference type="SAM" id="Phobius"/>
    </source>
</evidence>
<dbReference type="GO" id="GO:0140359">
    <property type="term" value="F:ABC-type transporter activity"/>
    <property type="evidence" value="ECO:0007669"/>
    <property type="project" value="InterPro"/>
</dbReference>
<dbReference type="InterPro" id="IPR017871">
    <property type="entry name" value="ABC_transporter-like_CS"/>
</dbReference>
<feature type="domain" description="ABC transporter" evidence="12">
    <location>
        <begin position="327"/>
        <end position="560"/>
    </location>
</feature>
<feature type="transmembrane region" description="Helical" evidence="11">
    <location>
        <begin position="150"/>
        <end position="167"/>
    </location>
</feature>
<dbReference type="Pfam" id="PF00005">
    <property type="entry name" value="ABC_tran"/>
    <property type="match status" value="1"/>
</dbReference>
<evidence type="ECO:0000256" key="1">
    <source>
        <dbReference type="ARBA" id="ARBA00004429"/>
    </source>
</evidence>
<evidence type="ECO:0000259" key="13">
    <source>
        <dbReference type="PROSITE" id="PS50929"/>
    </source>
</evidence>
<comment type="subcellular location">
    <subcellularLocation>
        <location evidence="1">Cell inner membrane</location>
        <topology evidence="1">Multi-pass membrane protein</topology>
    </subcellularLocation>
</comment>
<dbReference type="Gene3D" id="3.40.50.300">
    <property type="entry name" value="P-loop containing nucleotide triphosphate hydrolases"/>
    <property type="match status" value="1"/>
</dbReference>
<dbReference type="GO" id="GO:0016887">
    <property type="term" value="F:ATP hydrolysis activity"/>
    <property type="evidence" value="ECO:0007669"/>
    <property type="project" value="InterPro"/>
</dbReference>
<proteinExistence type="inferred from homology"/>
<dbReference type="SUPFAM" id="SSF52540">
    <property type="entry name" value="P-loop containing nucleoside triphosphate hydrolases"/>
    <property type="match status" value="1"/>
</dbReference>
<keyword evidence="6" id="KW-0547">Nucleotide-binding</keyword>
<evidence type="ECO:0000256" key="9">
    <source>
        <dbReference type="ARBA" id="ARBA00023136"/>
    </source>
</evidence>
<feature type="transmembrane region" description="Helical" evidence="11">
    <location>
        <begin position="12"/>
        <end position="36"/>
    </location>
</feature>
<evidence type="ECO:0000256" key="3">
    <source>
        <dbReference type="ARBA" id="ARBA00022475"/>
    </source>
</evidence>
<dbReference type="PROSITE" id="PS50929">
    <property type="entry name" value="ABC_TM1F"/>
    <property type="match status" value="1"/>
</dbReference>
<comment type="similarity">
    <text evidence="10">Belongs to the ABC transporter superfamily. Siderophore-Fe(3+) uptake transporter (SIUT) (TC 3.A.1.21) family.</text>
</comment>
<dbReference type="PROSITE" id="PS00211">
    <property type="entry name" value="ABC_TRANSPORTER_1"/>
    <property type="match status" value="1"/>
</dbReference>
<dbReference type="PANTHER" id="PTHR24221:SF590">
    <property type="entry name" value="COMPONENT LINKED WITH THE ASSEMBLY OF CYTOCHROME' TRANSPORT TRANSMEMBRANE ATP-BINDING PROTEIN ABC TRANSPORTER CYDD-RELATED"/>
    <property type="match status" value="1"/>
</dbReference>
<comment type="caution">
    <text evidence="14">The sequence shown here is derived from an EMBL/GenBank/DDBJ whole genome shotgun (WGS) entry which is preliminary data.</text>
</comment>
<keyword evidence="15" id="KW-1185">Reference proteome</keyword>